<dbReference type="OrthoDB" id="2644333at2"/>
<proteinExistence type="predicted"/>
<dbReference type="Proteomes" id="UP000182783">
    <property type="component" value="Unassembled WGS sequence"/>
</dbReference>
<keyword evidence="1" id="KW-1133">Transmembrane helix</keyword>
<accession>A0A1G9TIP1</accession>
<protein>
    <recommendedName>
        <fullName evidence="4">DUF4367 domain-containing protein</fullName>
    </recommendedName>
</protein>
<keyword evidence="1" id="KW-0812">Transmembrane</keyword>
<dbReference type="EMBL" id="FNGM01000013">
    <property type="protein sequence ID" value="SDM47646.1"/>
    <property type="molecule type" value="Genomic_DNA"/>
</dbReference>
<sequence>MRLDKDQDLKELLRSPQFSETDLSGKVMKRLYAGQTRKERFLVKYKVSVMVIAGMLLTASSGFAAVQYQSLKNKQGEVTYQVKPAKEAPAYEEEELQRLRISRDLGDTLLQEGSAAIFYVVAHNPSRQLDTRFKPVTFTDPSELRSKLSGQPFVIADSLTDNYTFKSAKVFFEPVNMVNPPTPEEEAATAEKLRKQAEASKREYAMMPVELSNQLLNVRTVYAQGKNEIAVTIVKSKGEFTAYVDEKVEFTSEKVVVDGVEMIYTQYKGGNSMAWTAEVPGSTEHYQYQIDDMSGQYLSKAEMIEIAKLYLK</sequence>
<organism evidence="2 3">
    <name type="scientific">Paenibacillus jilunlii</name>
    <dbReference type="NCBI Taxonomy" id="682956"/>
    <lineage>
        <taxon>Bacteria</taxon>
        <taxon>Bacillati</taxon>
        <taxon>Bacillota</taxon>
        <taxon>Bacilli</taxon>
        <taxon>Bacillales</taxon>
        <taxon>Paenibacillaceae</taxon>
        <taxon>Paenibacillus</taxon>
    </lineage>
</organism>
<evidence type="ECO:0008006" key="4">
    <source>
        <dbReference type="Google" id="ProtNLM"/>
    </source>
</evidence>
<reference evidence="2 3" key="1">
    <citation type="submission" date="2016-10" db="EMBL/GenBank/DDBJ databases">
        <authorList>
            <person name="de Groot N.N."/>
        </authorList>
    </citation>
    <scope>NUCLEOTIDE SEQUENCE [LARGE SCALE GENOMIC DNA]</scope>
    <source>
        <strain evidence="2 3">CGMCC 1.10239</strain>
    </source>
</reference>
<evidence type="ECO:0000256" key="1">
    <source>
        <dbReference type="SAM" id="Phobius"/>
    </source>
</evidence>
<feature type="transmembrane region" description="Helical" evidence="1">
    <location>
        <begin position="47"/>
        <end position="66"/>
    </location>
</feature>
<evidence type="ECO:0000313" key="2">
    <source>
        <dbReference type="EMBL" id="SDM47646.1"/>
    </source>
</evidence>
<evidence type="ECO:0000313" key="3">
    <source>
        <dbReference type="Proteomes" id="UP000182783"/>
    </source>
</evidence>
<gene>
    <name evidence="2" type="ORF">SAMN05216191_11368</name>
</gene>
<name>A0A1G9TIP1_9BACL</name>
<keyword evidence="1" id="KW-0472">Membrane</keyword>
<dbReference type="AlphaFoldDB" id="A0A1G9TIP1"/>
<dbReference type="RefSeq" id="WP_143013510.1">
    <property type="nucleotide sequence ID" value="NZ_CP048429.1"/>
</dbReference>